<dbReference type="GO" id="GO:0016787">
    <property type="term" value="F:hydrolase activity"/>
    <property type="evidence" value="ECO:0007669"/>
    <property type="project" value="UniProtKB-KW"/>
</dbReference>
<gene>
    <name evidence="2" type="ORF">H0A68_14655</name>
</gene>
<dbReference type="SUPFAM" id="SSF51556">
    <property type="entry name" value="Metallo-dependent hydrolases"/>
    <property type="match status" value="1"/>
</dbReference>
<sequence length="285" mass="31048">MRTHDVSGDMPALACDSHCHVFGPASRFPFDPQRRYTPDDAGFDMLRAMHRRLGLQRGVLVQPNAHGHDHAAILHALAHGAGRYRAVGLLPGDTPMRTLLELDQAGMRAVRYNFVSHLADATLADVCAMAERIAPLRWHICIHADDASLPGLLPDLAALPIPCVIDHMGRVDAAKGLAGEAFRALLSAGRASGIWVKISGVDRLAGGRPPYSDGMPFVRALLQEMPERILWGTDWPHPNVAGPTPDDAALLALFFDLCPDPALRERILVHNPQTLYRFNNIEAAA</sequence>
<organism evidence="2 3">
    <name type="scientific">Allopusillimonas soli</name>
    <dbReference type="NCBI Taxonomy" id="659016"/>
    <lineage>
        <taxon>Bacteria</taxon>
        <taxon>Pseudomonadati</taxon>
        <taxon>Pseudomonadota</taxon>
        <taxon>Betaproteobacteria</taxon>
        <taxon>Burkholderiales</taxon>
        <taxon>Alcaligenaceae</taxon>
        <taxon>Allopusillimonas</taxon>
    </lineage>
</organism>
<keyword evidence="3" id="KW-1185">Reference proteome</keyword>
<dbReference type="PANTHER" id="PTHR35563">
    <property type="entry name" value="BARREL METAL-DEPENDENT HYDROLASE, PUTATIVE (AFU_ORTHOLOGUE AFUA_1G16240)-RELATED"/>
    <property type="match status" value="1"/>
</dbReference>
<dbReference type="EMBL" id="JACCEW010000004">
    <property type="protein sequence ID" value="NYT38126.1"/>
    <property type="molecule type" value="Genomic_DNA"/>
</dbReference>
<accession>A0A853FJL2</accession>
<dbReference type="InterPro" id="IPR032466">
    <property type="entry name" value="Metal_Hydrolase"/>
</dbReference>
<proteinExistence type="predicted"/>
<dbReference type="Pfam" id="PF04909">
    <property type="entry name" value="Amidohydro_2"/>
    <property type="match status" value="1"/>
</dbReference>
<keyword evidence="2" id="KW-0378">Hydrolase</keyword>
<dbReference type="PANTHER" id="PTHR35563:SF2">
    <property type="entry name" value="BARREL METAL-DEPENDENT HYDROLASE, PUTATIVE (AFU_ORTHOLOGUE AFUA_1G16240)-RELATED"/>
    <property type="match status" value="1"/>
</dbReference>
<dbReference type="InterPro" id="IPR052358">
    <property type="entry name" value="Aro_Compnd_Degr_Hydrolases"/>
</dbReference>
<dbReference type="InterPro" id="IPR006680">
    <property type="entry name" value="Amidohydro-rel"/>
</dbReference>
<name>A0A853FJL2_9BURK</name>
<evidence type="ECO:0000313" key="3">
    <source>
        <dbReference type="Proteomes" id="UP000580517"/>
    </source>
</evidence>
<protein>
    <submittedName>
        <fullName evidence="2">Amidohydrolase family protein</fullName>
    </submittedName>
</protein>
<feature type="domain" description="Amidohydrolase-related" evidence="1">
    <location>
        <begin position="15"/>
        <end position="278"/>
    </location>
</feature>
<dbReference type="RefSeq" id="WP_129970056.1">
    <property type="nucleotide sequence ID" value="NZ_JACCEW010000004.1"/>
</dbReference>
<evidence type="ECO:0000313" key="2">
    <source>
        <dbReference type="EMBL" id="NYT38126.1"/>
    </source>
</evidence>
<reference evidence="2 3" key="1">
    <citation type="submission" date="2020-07" db="EMBL/GenBank/DDBJ databases">
        <title>Taxonomic revisions and descriptions of new bacterial species based on genomic comparisons in the high-G+C-content subgroup of the family Alcaligenaceae.</title>
        <authorList>
            <person name="Szabo A."/>
            <person name="Felfoldi T."/>
        </authorList>
    </citation>
    <scope>NUCLEOTIDE SEQUENCE [LARGE SCALE GENOMIC DNA]</scope>
    <source>
        <strain evidence="2 3">DSM 25264</strain>
    </source>
</reference>
<evidence type="ECO:0000259" key="1">
    <source>
        <dbReference type="Pfam" id="PF04909"/>
    </source>
</evidence>
<dbReference type="AlphaFoldDB" id="A0A853FJL2"/>
<dbReference type="OrthoDB" id="9787654at2"/>
<dbReference type="Gene3D" id="3.20.20.140">
    <property type="entry name" value="Metal-dependent hydrolases"/>
    <property type="match status" value="1"/>
</dbReference>
<dbReference type="Proteomes" id="UP000580517">
    <property type="component" value="Unassembled WGS sequence"/>
</dbReference>
<comment type="caution">
    <text evidence="2">The sequence shown here is derived from an EMBL/GenBank/DDBJ whole genome shotgun (WGS) entry which is preliminary data.</text>
</comment>